<dbReference type="GO" id="GO:0005524">
    <property type="term" value="F:ATP binding"/>
    <property type="evidence" value="ECO:0007669"/>
    <property type="project" value="UniProtKB-KW"/>
</dbReference>
<evidence type="ECO:0000256" key="7">
    <source>
        <dbReference type="ARBA" id="ARBA00023012"/>
    </source>
</evidence>
<dbReference type="AlphaFoldDB" id="A0A2N5HSG7"/>
<comment type="catalytic activity">
    <reaction evidence="1">
        <text>ATP + protein L-histidine = ADP + protein N-phospho-L-histidine.</text>
        <dbReference type="EC" id="2.7.13.3"/>
    </reaction>
</comment>
<dbReference type="PANTHER" id="PTHR43065:SF46">
    <property type="entry name" value="C4-DICARBOXYLATE TRANSPORT SENSOR PROTEIN DCTB"/>
    <property type="match status" value="1"/>
</dbReference>
<dbReference type="Gene3D" id="3.30.565.10">
    <property type="entry name" value="Histidine kinase-like ATPase, C-terminal domain"/>
    <property type="match status" value="1"/>
</dbReference>
<keyword evidence="3" id="KW-0808">Transferase</keyword>
<dbReference type="EMBL" id="PGVE01000017">
    <property type="protein sequence ID" value="PLS08471.1"/>
    <property type="molecule type" value="Genomic_DNA"/>
</dbReference>
<sequence>MKGNGKLLVEHFLKEDFIHIKITDTGVGIPEDKINQLGTPFYSTKNEGTGMGLTQVFHTIHNHGGSIEIHSEVGKGSTFWIQLPKY</sequence>
<evidence type="ECO:0000256" key="1">
    <source>
        <dbReference type="ARBA" id="ARBA00000085"/>
    </source>
</evidence>
<dbReference type="Proteomes" id="UP000234950">
    <property type="component" value="Unassembled WGS sequence"/>
</dbReference>
<dbReference type="PRINTS" id="PR00344">
    <property type="entry name" value="BCTRLSENSOR"/>
</dbReference>
<gene>
    <name evidence="9" type="ORF">CVD27_03455</name>
</gene>
<dbReference type="GO" id="GO:0000160">
    <property type="term" value="P:phosphorelay signal transduction system"/>
    <property type="evidence" value="ECO:0007669"/>
    <property type="project" value="UniProtKB-KW"/>
</dbReference>
<keyword evidence="5" id="KW-0418">Kinase</keyword>
<keyword evidence="6" id="KW-0067">ATP-binding</keyword>
<keyword evidence="4" id="KW-0547">Nucleotide-binding</keyword>
<evidence type="ECO:0000256" key="6">
    <source>
        <dbReference type="ARBA" id="ARBA00022840"/>
    </source>
</evidence>
<dbReference type="GO" id="GO:0004673">
    <property type="term" value="F:protein histidine kinase activity"/>
    <property type="evidence" value="ECO:0007669"/>
    <property type="project" value="UniProtKB-EC"/>
</dbReference>
<dbReference type="InterPro" id="IPR003594">
    <property type="entry name" value="HATPase_dom"/>
</dbReference>
<keyword evidence="10" id="KW-1185">Reference proteome</keyword>
<comment type="caution">
    <text evidence="9">The sequence shown here is derived from an EMBL/GenBank/DDBJ whole genome shotgun (WGS) entry which is preliminary data.</text>
</comment>
<dbReference type="OrthoDB" id="9815750at2"/>
<feature type="domain" description="Histidine kinase" evidence="8">
    <location>
        <begin position="1"/>
        <end position="86"/>
    </location>
</feature>
<dbReference type="SUPFAM" id="SSF55874">
    <property type="entry name" value="ATPase domain of HSP90 chaperone/DNA topoisomerase II/histidine kinase"/>
    <property type="match status" value="1"/>
</dbReference>
<dbReference type="PANTHER" id="PTHR43065">
    <property type="entry name" value="SENSOR HISTIDINE KINASE"/>
    <property type="match status" value="1"/>
</dbReference>
<dbReference type="EC" id="2.7.13.3" evidence="2"/>
<dbReference type="CDD" id="cd00075">
    <property type="entry name" value="HATPase"/>
    <property type="match status" value="1"/>
</dbReference>
<name>A0A2N5HSG7_9BACI</name>
<dbReference type="Pfam" id="PF02518">
    <property type="entry name" value="HATPase_c"/>
    <property type="match status" value="1"/>
</dbReference>
<protein>
    <recommendedName>
        <fullName evidence="2">histidine kinase</fullName>
        <ecNumber evidence="2">2.7.13.3</ecNumber>
    </recommendedName>
</protein>
<reference evidence="9 10" key="1">
    <citation type="submission" date="2017-11" db="EMBL/GenBank/DDBJ databases">
        <title>Comparitive Functional Genomics of Dry Heat Resistant strains isolated from the Viking Spacecraft.</title>
        <authorList>
            <person name="Seuylemezian A."/>
            <person name="Cooper K."/>
            <person name="Vaishampayan P."/>
        </authorList>
    </citation>
    <scope>NUCLEOTIDE SEQUENCE [LARGE SCALE GENOMIC DNA]</scope>
    <source>
        <strain evidence="9 10">V32-6</strain>
    </source>
</reference>
<dbReference type="PROSITE" id="PS50109">
    <property type="entry name" value="HIS_KIN"/>
    <property type="match status" value="1"/>
</dbReference>
<evidence type="ECO:0000313" key="10">
    <source>
        <dbReference type="Proteomes" id="UP000234950"/>
    </source>
</evidence>
<organism evidence="9 10">
    <name type="scientific">Neobacillus cucumis</name>
    <dbReference type="NCBI Taxonomy" id="1740721"/>
    <lineage>
        <taxon>Bacteria</taxon>
        <taxon>Bacillati</taxon>
        <taxon>Bacillota</taxon>
        <taxon>Bacilli</taxon>
        <taxon>Bacillales</taxon>
        <taxon>Bacillaceae</taxon>
        <taxon>Neobacillus</taxon>
    </lineage>
</organism>
<evidence type="ECO:0000256" key="2">
    <source>
        <dbReference type="ARBA" id="ARBA00012438"/>
    </source>
</evidence>
<dbReference type="InterPro" id="IPR036890">
    <property type="entry name" value="HATPase_C_sf"/>
</dbReference>
<evidence type="ECO:0000256" key="5">
    <source>
        <dbReference type="ARBA" id="ARBA00022777"/>
    </source>
</evidence>
<evidence type="ECO:0000256" key="4">
    <source>
        <dbReference type="ARBA" id="ARBA00022741"/>
    </source>
</evidence>
<evidence type="ECO:0000313" key="9">
    <source>
        <dbReference type="EMBL" id="PLS08471.1"/>
    </source>
</evidence>
<dbReference type="InterPro" id="IPR005467">
    <property type="entry name" value="His_kinase_dom"/>
</dbReference>
<keyword evidence="7" id="KW-0902">Two-component regulatory system</keyword>
<dbReference type="SMART" id="SM00387">
    <property type="entry name" value="HATPase_c"/>
    <property type="match status" value="1"/>
</dbReference>
<dbReference type="InterPro" id="IPR004358">
    <property type="entry name" value="Sig_transdc_His_kin-like_C"/>
</dbReference>
<proteinExistence type="predicted"/>
<evidence type="ECO:0000256" key="3">
    <source>
        <dbReference type="ARBA" id="ARBA00022679"/>
    </source>
</evidence>
<accession>A0A2N5HSG7</accession>
<evidence type="ECO:0000259" key="8">
    <source>
        <dbReference type="PROSITE" id="PS50109"/>
    </source>
</evidence>